<comment type="caution">
    <text evidence="1">The sequence shown here is derived from an EMBL/GenBank/DDBJ whole genome shotgun (WGS) entry which is preliminary data.</text>
</comment>
<protein>
    <submittedName>
        <fullName evidence="1">Uncharacterized protein</fullName>
    </submittedName>
</protein>
<accession>A0A9X9BZS8</accession>
<sequence length="90" mass="10136">MLTAITRGLYLINQLHGVVFAIGFNVIDALLLPAEQRLDNDQTNHYILSAAKTVDLSAHTYRIPIGYHMCALLFWWRSPAQVQCQRPLAG</sequence>
<evidence type="ECO:0000313" key="1">
    <source>
        <dbReference type="EMBL" id="TXE26717.1"/>
    </source>
</evidence>
<evidence type="ECO:0000313" key="2">
    <source>
        <dbReference type="Proteomes" id="UP000321307"/>
    </source>
</evidence>
<dbReference type="EMBL" id="VOUP01000013">
    <property type="protein sequence ID" value="TXE26717.1"/>
    <property type="molecule type" value="Genomic_DNA"/>
</dbReference>
<name>A0A9X9BZS8_9GAMM</name>
<gene>
    <name evidence="1" type="ORF">FOT63_20140</name>
</gene>
<dbReference type="AlphaFoldDB" id="A0A9X9BZS8"/>
<dbReference type="RefSeq" id="WP_147838842.1">
    <property type="nucleotide sequence ID" value="NZ_VOUP01000013.1"/>
</dbReference>
<reference evidence="1 2" key="1">
    <citation type="submission" date="2019-07" db="EMBL/GenBank/DDBJ databases">
        <title>Serratia strains were isolated from fresh produce.</title>
        <authorList>
            <person name="Cho G.-S."/>
            <person name="Stein M."/>
            <person name="Lee W."/>
            <person name="Suh S.H."/>
            <person name="Franz C.M.A.P."/>
        </authorList>
    </citation>
    <scope>NUCLEOTIDE SEQUENCE [LARGE SCALE GENOMIC DNA]</scope>
    <source>
        <strain evidence="1 2">S17</strain>
    </source>
</reference>
<proteinExistence type="predicted"/>
<organism evidence="1 2">
    <name type="scientific">Serratia ureilytica</name>
    <dbReference type="NCBI Taxonomy" id="300181"/>
    <lineage>
        <taxon>Bacteria</taxon>
        <taxon>Pseudomonadati</taxon>
        <taxon>Pseudomonadota</taxon>
        <taxon>Gammaproteobacteria</taxon>
        <taxon>Enterobacterales</taxon>
        <taxon>Yersiniaceae</taxon>
        <taxon>Serratia</taxon>
    </lineage>
</organism>
<dbReference type="Proteomes" id="UP000321307">
    <property type="component" value="Unassembled WGS sequence"/>
</dbReference>